<accession>D8IYD6</accession>
<dbReference type="Proteomes" id="UP000000329">
    <property type="component" value="Chromosome"/>
</dbReference>
<evidence type="ECO:0000313" key="2">
    <source>
        <dbReference type="Proteomes" id="UP000000329"/>
    </source>
</evidence>
<keyword evidence="2" id="KW-1185">Reference proteome</keyword>
<organism evidence="1 2">
    <name type="scientific">Herbaspirillum seropedicae (strain SmR1)</name>
    <dbReference type="NCBI Taxonomy" id="757424"/>
    <lineage>
        <taxon>Bacteria</taxon>
        <taxon>Pseudomonadati</taxon>
        <taxon>Pseudomonadota</taxon>
        <taxon>Betaproteobacteria</taxon>
        <taxon>Burkholderiales</taxon>
        <taxon>Oxalobacteraceae</taxon>
        <taxon>Herbaspirillum</taxon>
    </lineage>
</organism>
<dbReference type="HOGENOM" id="CLU_118988_0_0_4"/>
<evidence type="ECO:0000313" key="1">
    <source>
        <dbReference type="EMBL" id="ADJ62096.1"/>
    </source>
</evidence>
<protein>
    <submittedName>
        <fullName evidence="1">Uncharacterized protein</fullName>
    </submittedName>
</protein>
<proteinExistence type="predicted"/>
<dbReference type="KEGG" id="hse:Hsero_0577"/>
<dbReference type="EMBL" id="CP002039">
    <property type="protein sequence ID" value="ADJ62096.1"/>
    <property type="molecule type" value="Genomic_DNA"/>
</dbReference>
<dbReference type="AlphaFoldDB" id="D8IYD6"/>
<gene>
    <name evidence="1" type="ordered locus">Hsero_0577</name>
</gene>
<reference evidence="1 2" key="1">
    <citation type="submission" date="2010-04" db="EMBL/GenBank/DDBJ databases">
        <title>The genome of Herbaspirillum seropedicae SmR1, an endophytic, nitrogen-fixing, plant-growth promoting beta-Proteobacteria.</title>
        <authorList>
            <person name="Pedrosa F.O."/>
            <person name="Monteiro R.A."/>
            <person name="Wassem R."/>
            <person name="Cruz L.M."/>
            <person name="Ayub R.A."/>
            <person name="Colauto N.B."/>
            <person name="Fernandez M.A."/>
            <person name="Fungaro M.H.P."/>
            <person name="Grisard E.C."/>
            <person name="Hungria M."/>
            <person name="Madeira H.M.F."/>
            <person name="Nodari R.O."/>
            <person name="Osaku C.A."/>
            <person name="Petzl-Erler M.L."/>
            <person name="Terenzi H."/>
            <person name="Vieira L.G.E."/>
            <person name="Almeida M.I.M."/>
            <person name="Alves L.R."/>
            <person name="Arantes O.M.N."/>
            <person name="Balsanelli E."/>
            <person name="Barcellos F.G."/>
            <person name="Baura V.A."/>
            <person name="Binde D.R."/>
            <person name="Campo R.J."/>
            <person name="Chubatsu L.S."/>
            <person name="Chueire L.M.O."/>
            <person name="Ciferri R.R."/>
            <person name="Correa L.C."/>
            <person name="da Conceicao Silva J.L."/>
            <person name="Dabul A.N.G."/>
            <person name="Dambros B.P."/>
            <person name="Faoro H."/>
            <person name="Favetti A."/>
            <person name="Friedermann G."/>
            <person name="Furlaneto M.C."/>
            <person name="Gasques L.S."/>
            <person name="Gimenes C.C.T."/>
            <person name="Gioppo N.M.R."/>
            <person name="Glienke-Blanco C."/>
            <person name="Godoy L.P."/>
            <person name="Guerra M.P."/>
            <person name="Karp S."/>
            <person name="Kava-Cordeiro V."/>
            <person name="Margarido V.P."/>
            <person name="Mathioni S.M."/>
            <person name="Menck-Soares M.A."/>
            <person name="Murace N.K."/>
            <person name="Nicolas M.F."/>
            <person name="Oliveira C.E.C."/>
            <person name="Pagnan N.A.B."/>
            <person name="Pamphile J.A."/>
            <person name="Patussi E.V."/>
            <person name="Pereira L.F.P."/>
            <person name="Pereira-Ferrari L."/>
            <person name="Pinto F.G.S."/>
            <person name="Precoma C."/>
            <person name="Prioli A.J."/>
            <person name="Prioli S.M.A.P."/>
            <person name="Raittz R.T."/>
            <person name="Ramos H.J.O."/>
            <person name="Ribeiro E.M.S.F."/>
            <person name="Rigo L.U."/>
            <person name="Rocha C.L.M.S.C."/>
            <person name="Rocha S.N."/>
            <person name="Santos K."/>
            <person name="Satori D."/>
            <person name="Silva A.G."/>
            <person name="Simao R.C.G."/>
            <person name="Soares M.A.M."/>
            <person name="Souza E.M."/>
            <person name="Steffens M.B.R."/>
            <person name="Steindel M."/>
            <person name="Tadra-Sfeir M.Z."/>
            <person name="Takahashi E.K."/>
            <person name="Torres R.A."/>
            <person name="Valle J.S."/>
            <person name="Vernal J.I."/>
            <person name="Vilas-Boas L.A."/>
            <person name="Watanabe M.A.E."/>
            <person name="Weiss V.A."/>
            <person name="Yates M.A."/>
            <person name="Souza E.M."/>
        </authorList>
    </citation>
    <scope>NUCLEOTIDE SEQUENCE [LARGE SCALE GENOMIC DNA]</scope>
    <source>
        <strain evidence="1 2">SmR1</strain>
    </source>
</reference>
<sequence length="122" mass="13812">MVVYIGFGLCAHLAQPTYGRCESFTKDLNGGEKIFHGAMYDIKLCGADIKNGTKIRLQVFGRSGDLLAERYFSYYVNSATERDLTEGVDSIIYFDSARESPMQSISIPPTKWDWIRARLPLF</sequence>
<name>D8IYD6_HERSS</name>